<dbReference type="AlphaFoldDB" id="A0A1H1E901"/>
<reference evidence="9" key="1">
    <citation type="submission" date="2016-10" db="EMBL/GenBank/DDBJ databases">
        <authorList>
            <person name="Varghese N."/>
            <person name="Submissions S."/>
        </authorList>
    </citation>
    <scope>NUCLEOTIDE SEQUENCE [LARGE SCALE GENOMIC DNA]</scope>
    <source>
        <strain evidence="9">DSM 44142</strain>
    </source>
</reference>
<dbReference type="PRINTS" id="PR00039">
    <property type="entry name" value="HTHLYSR"/>
</dbReference>
<evidence type="ECO:0000256" key="2">
    <source>
        <dbReference type="ARBA" id="ARBA00023015"/>
    </source>
</evidence>
<keyword evidence="9" id="KW-1185">Reference proteome</keyword>
<keyword evidence="2" id="KW-0805">Transcription regulation</keyword>
<dbReference type="SUPFAM" id="SSF46785">
    <property type="entry name" value="Winged helix' DNA-binding domain"/>
    <property type="match status" value="1"/>
</dbReference>
<dbReference type="Gene3D" id="1.10.10.10">
    <property type="entry name" value="Winged helix-like DNA-binding domain superfamily/Winged helix DNA-binding domain"/>
    <property type="match status" value="1"/>
</dbReference>
<dbReference type="Gene3D" id="3.40.190.10">
    <property type="entry name" value="Periplasmic binding protein-like II"/>
    <property type="match status" value="2"/>
</dbReference>
<sequence length="314" mass="32770">MADSRLIGMSDQPYQPTLAQLRAFVAVARSRHFGTAATSLGVSQPSLSQALASLEAGLGVQLVERSTRKVLITEAGMALLEQASGIVASAAELVSSAAGLTGELRGSLRLGMIPTVAPYRLPRLLPQLRAEVDDLAVTVVEDQTARLLDALRSGRIDAAFLALPVHSGSIAEIPLYDEEFVLVVPPGHPLAGRDDLTADDLSGLPLLLLDEGHCLRDQALDLCRQAEQGVGVMGDTRAASLATIVQCVSGGLGVTLLPEPAVAVELRGTDLQIARFAAPAPGRRIGLAYRASSAKNEGFARLAEIARSAAHVPA</sequence>
<gene>
    <name evidence="8" type="ORF">SAMN04489765_2088</name>
</gene>
<dbReference type="STRING" id="47312.SAMN04489765_2088"/>
<dbReference type="PANTHER" id="PTHR30346:SF26">
    <property type="entry name" value="HYDROGEN PEROXIDE-INDUCIBLE GENES ACTIVATOR"/>
    <property type="match status" value="1"/>
</dbReference>
<evidence type="ECO:0000256" key="4">
    <source>
        <dbReference type="ARBA" id="ARBA00023159"/>
    </source>
</evidence>
<dbReference type="PROSITE" id="PS50931">
    <property type="entry name" value="HTH_LYSR"/>
    <property type="match status" value="1"/>
</dbReference>
<dbReference type="InterPro" id="IPR036388">
    <property type="entry name" value="WH-like_DNA-bd_sf"/>
</dbReference>
<dbReference type="InterPro" id="IPR005119">
    <property type="entry name" value="LysR_subst-bd"/>
</dbReference>
<dbReference type="GO" id="GO:0003700">
    <property type="term" value="F:DNA-binding transcription factor activity"/>
    <property type="evidence" value="ECO:0007669"/>
    <property type="project" value="InterPro"/>
</dbReference>
<evidence type="ECO:0000313" key="9">
    <source>
        <dbReference type="Proteomes" id="UP000183053"/>
    </source>
</evidence>
<protein>
    <recommendedName>
        <fullName evidence="6">Probable hydrogen peroxide-inducible genes activator</fullName>
    </recommendedName>
</protein>
<name>A0A1H1E901_9ACTN</name>
<evidence type="ECO:0000256" key="5">
    <source>
        <dbReference type="ARBA" id="ARBA00023163"/>
    </source>
</evidence>
<dbReference type="Proteomes" id="UP000183053">
    <property type="component" value="Unassembled WGS sequence"/>
</dbReference>
<organism evidence="8 9">
    <name type="scientific">Tsukamurella pulmonis</name>
    <dbReference type="NCBI Taxonomy" id="47312"/>
    <lineage>
        <taxon>Bacteria</taxon>
        <taxon>Bacillati</taxon>
        <taxon>Actinomycetota</taxon>
        <taxon>Actinomycetes</taxon>
        <taxon>Mycobacteriales</taxon>
        <taxon>Tsukamurellaceae</taxon>
        <taxon>Tsukamurella</taxon>
    </lineage>
</organism>
<dbReference type="InterPro" id="IPR000847">
    <property type="entry name" value="LysR_HTH_N"/>
</dbReference>
<evidence type="ECO:0000259" key="7">
    <source>
        <dbReference type="PROSITE" id="PS50931"/>
    </source>
</evidence>
<dbReference type="InterPro" id="IPR036390">
    <property type="entry name" value="WH_DNA-bd_sf"/>
</dbReference>
<dbReference type="Pfam" id="PF03466">
    <property type="entry name" value="LysR_substrate"/>
    <property type="match status" value="1"/>
</dbReference>
<dbReference type="GO" id="GO:0032993">
    <property type="term" value="C:protein-DNA complex"/>
    <property type="evidence" value="ECO:0007669"/>
    <property type="project" value="TreeGrafter"/>
</dbReference>
<dbReference type="FunFam" id="1.10.10.10:FF:000001">
    <property type="entry name" value="LysR family transcriptional regulator"/>
    <property type="match status" value="1"/>
</dbReference>
<keyword evidence="4" id="KW-0010">Activator</keyword>
<accession>A0A1H1E901</accession>
<dbReference type="Pfam" id="PF00126">
    <property type="entry name" value="HTH_1"/>
    <property type="match status" value="1"/>
</dbReference>
<keyword evidence="3" id="KW-0238">DNA-binding</keyword>
<evidence type="ECO:0000256" key="6">
    <source>
        <dbReference type="ARBA" id="ARBA00040885"/>
    </source>
</evidence>
<evidence type="ECO:0000256" key="1">
    <source>
        <dbReference type="ARBA" id="ARBA00009437"/>
    </source>
</evidence>
<comment type="similarity">
    <text evidence="1">Belongs to the LysR transcriptional regulatory family.</text>
</comment>
<dbReference type="SUPFAM" id="SSF53850">
    <property type="entry name" value="Periplasmic binding protein-like II"/>
    <property type="match status" value="1"/>
</dbReference>
<dbReference type="PANTHER" id="PTHR30346">
    <property type="entry name" value="TRANSCRIPTIONAL DUAL REGULATOR HCAR-RELATED"/>
    <property type="match status" value="1"/>
</dbReference>
<dbReference type="CDD" id="cd08411">
    <property type="entry name" value="PBP2_OxyR"/>
    <property type="match status" value="1"/>
</dbReference>
<dbReference type="EMBL" id="FNLF01000002">
    <property type="protein sequence ID" value="SDQ85134.1"/>
    <property type="molecule type" value="Genomic_DNA"/>
</dbReference>
<keyword evidence="5" id="KW-0804">Transcription</keyword>
<feature type="domain" description="HTH lysR-type" evidence="7">
    <location>
        <begin position="16"/>
        <end position="73"/>
    </location>
</feature>
<proteinExistence type="inferred from homology"/>
<evidence type="ECO:0000313" key="8">
    <source>
        <dbReference type="EMBL" id="SDQ85134.1"/>
    </source>
</evidence>
<evidence type="ECO:0000256" key="3">
    <source>
        <dbReference type="ARBA" id="ARBA00023125"/>
    </source>
</evidence>
<dbReference type="GO" id="GO:0003677">
    <property type="term" value="F:DNA binding"/>
    <property type="evidence" value="ECO:0007669"/>
    <property type="project" value="UniProtKB-KW"/>
</dbReference>